<gene>
    <name evidence="1" type="ORF">FA13DRAFT_961019</name>
</gene>
<keyword evidence="2" id="KW-1185">Reference proteome</keyword>
<reference evidence="1 2" key="1">
    <citation type="journal article" date="2019" name="Nat. Ecol. Evol.">
        <title>Megaphylogeny resolves global patterns of mushroom evolution.</title>
        <authorList>
            <person name="Varga T."/>
            <person name="Krizsan K."/>
            <person name="Foldi C."/>
            <person name="Dima B."/>
            <person name="Sanchez-Garcia M."/>
            <person name="Sanchez-Ramirez S."/>
            <person name="Szollosi G.J."/>
            <person name="Szarkandi J.G."/>
            <person name="Papp V."/>
            <person name="Albert L."/>
            <person name="Andreopoulos W."/>
            <person name="Angelini C."/>
            <person name="Antonin V."/>
            <person name="Barry K.W."/>
            <person name="Bougher N.L."/>
            <person name="Buchanan P."/>
            <person name="Buyck B."/>
            <person name="Bense V."/>
            <person name="Catcheside P."/>
            <person name="Chovatia M."/>
            <person name="Cooper J."/>
            <person name="Damon W."/>
            <person name="Desjardin D."/>
            <person name="Finy P."/>
            <person name="Geml J."/>
            <person name="Haridas S."/>
            <person name="Hughes K."/>
            <person name="Justo A."/>
            <person name="Karasinski D."/>
            <person name="Kautmanova I."/>
            <person name="Kiss B."/>
            <person name="Kocsube S."/>
            <person name="Kotiranta H."/>
            <person name="LaButti K.M."/>
            <person name="Lechner B.E."/>
            <person name="Liimatainen K."/>
            <person name="Lipzen A."/>
            <person name="Lukacs Z."/>
            <person name="Mihaltcheva S."/>
            <person name="Morgado L.N."/>
            <person name="Niskanen T."/>
            <person name="Noordeloos M.E."/>
            <person name="Ohm R.A."/>
            <person name="Ortiz-Santana B."/>
            <person name="Ovrebo C."/>
            <person name="Racz N."/>
            <person name="Riley R."/>
            <person name="Savchenko A."/>
            <person name="Shiryaev A."/>
            <person name="Soop K."/>
            <person name="Spirin V."/>
            <person name="Szebenyi C."/>
            <person name="Tomsovsky M."/>
            <person name="Tulloss R.E."/>
            <person name="Uehling J."/>
            <person name="Grigoriev I.V."/>
            <person name="Vagvolgyi C."/>
            <person name="Papp T."/>
            <person name="Martin F.M."/>
            <person name="Miettinen O."/>
            <person name="Hibbett D.S."/>
            <person name="Nagy L.G."/>
        </authorList>
    </citation>
    <scope>NUCLEOTIDE SEQUENCE [LARGE SCALE GENOMIC DNA]</scope>
    <source>
        <strain evidence="1 2">FP101781</strain>
    </source>
</reference>
<protein>
    <submittedName>
        <fullName evidence="1">Uncharacterized protein</fullName>
    </submittedName>
</protein>
<sequence>MELDQEDCSFKTLGQIVRKGAEWAQVPQILGDRMLVVQDLEENLPKSFFLWDYRTSRFCQWGVPRSNGFSRAVLTDEYILWITPQSAYAWDISQLEMVPFSEGAFSQCPLVSPHWVVRGCWPFEQCQTLRVSALPLLRERKTNSVSLEFSGPKAYSGQQMIARYQVTVTREPGGITGALEVVGG</sequence>
<dbReference type="OrthoDB" id="2688364at2759"/>
<dbReference type="AlphaFoldDB" id="A0A4Y7SZ76"/>
<accession>A0A4Y7SZ76</accession>
<evidence type="ECO:0000313" key="2">
    <source>
        <dbReference type="Proteomes" id="UP000298030"/>
    </source>
</evidence>
<dbReference type="Proteomes" id="UP000298030">
    <property type="component" value="Unassembled WGS sequence"/>
</dbReference>
<proteinExistence type="predicted"/>
<organism evidence="1 2">
    <name type="scientific">Coprinellus micaceus</name>
    <name type="common">Glistening ink-cap mushroom</name>
    <name type="synonym">Coprinus micaceus</name>
    <dbReference type="NCBI Taxonomy" id="71717"/>
    <lineage>
        <taxon>Eukaryota</taxon>
        <taxon>Fungi</taxon>
        <taxon>Dikarya</taxon>
        <taxon>Basidiomycota</taxon>
        <taxon>Agaricomycotina</taxon>
        <taxon>Agaricomycetes</taxon>
        <taxon>Agaricomycetidae</taxon>
        <taxon>Agaricales</taxon>
        <taxon>Agaricineae</taxon>
        <taxon>Psathyrellaceae</taxon>
        <taxon>Coprinellus</taxon>
    </lineage>
</organism>
<evidence type="ECO:0000313" key="1">
    <source>
        <dbReference type="EMBL" id="TEB27156.1"/>
    </source>
</evidence>
<dbReference type="EMBL" id="QPFP01000042">
    <property type="protein sequence ID" value="TEB27156.1"/>
    <property type="molecule type" value="Genomic_DNA"/>
</dbReference>
<comment type="caution">
    <text evidence="1">The sequence shown here is derived from an EMBL/GenBank/DDBJ whole genome shotgun (WGS) entry which is preliminary data.</text>
</comment>
<name>A0A4Y7SZ76_COPMI</name>